<evidence type="ECO:0000256" key="6">
    <source>
        <dbReference type="SAM" id="SignalP"/>
    </source>
</evidence>
<dbReference type="AlphaFoldDB" id="A0A0T5VMC4"/>
<evidence type="ECO:0000256" key="3">
    <source>
        <dbReference type="ARBA" id="ARBA00023002"/>
    </source>
</evidence>
<gene>
    <name evidence="7" type="ORF">ASU31_17170</name>
</gene>
<dbReference type="Gene3D" id="3.50.50.60">
    <property type="entry name" value="FAD/NAD(P)-binding domain"/>
    <property type="match status" value="1"/>
</dbReference>
<dbReference type="Proteomes" id="UP000051950">
    <property type="component" value="Unassembled WGS sequence"/>
</dbReference>
<proteinExistence type="predicted"/>
<dbReference type="GO" id="GO:0016491">
    <property type="term" value="F:oxidoreductase activity"/>
    <property type="evidence" value="ECO:0007669"/>
    <property type="project" value="UniProtKB-KW"/>
</dbReference>
<protein>
    <submittedName>
        <fullName evidence="7">Xanthan lyase</fullName>
    </submittedName>
</protein>
<accession>A0A0T5VMC4</accession>
<evidence type="ECO:0000313" key="8">
    <source>
        <dbReference type="Proteomes" id="UP000051950"/>
    </source>
</evidence>
<organism evidence="7 8">
    <name type="scientific">Pedobacter ginsenosidimutans</name>
    <dbReference type="NCBI Taxonomy" id="687842"/>
    <lineage>
        <taxon>Bacteria</taxon>
        <taxon>Pseudomonadati</taxon>
        <taxon>Bacteroidota</taxon>
        <taxon>Sphingobacteriia</taxon>
        <taxon>Sphingobacteriales</taxon>
        <taxon>Sphingobacteriaceae</taxon>
        <taxon>Pedobacter</taxon>
    </lineage>
</organism>
<keyword evidence="7" id="KW-0456">Lyase</keyword>
<dbReference type="EMBL" id="LMZQ01000013">
    <property type="protein sequence ID" value="KRT15042.1"/>
    <property type="molecule type" value="Genomic_DNA"/>
</dbReference>
<evidence type="ECO:0000256" key="1">
    <source>
        <dbReference type="ARBA" id="ARBA00022485"/>
    </source>
</evidence>
<keyword evidence="3" id="KW-0560">Oxidoreductase</keyword>
<evidence type="ECO:0000256" key="5">
    <source>
        <dbReference type="ARBA" id="ARBA00023014"/>
    </source>
</evidence>
<keyword evidence="2" id="KW-0479">Metal-binding</keyword>
<dbReference type="PANTHER" id="PTHR43498">
    <property type="entry name" value="FERREDOXIN:COB-COM HETERODISULFIDE REDUCTASE SUBUNIT A"/>
    <property type="match status" value="1"/>
</dbReference>
<keyword evidence="8" id="KW-1185">Reference proteome</keyword>
<keyword evidence="5" id="KW-0411">Iron-sulfur</keyword>
<dbReference type="GO" id="GO:0046872">
    <property type="term" value="F:metal ion binding"/>
    <property type="evidence" value="ECO:0007669"/>
    <property type="project" value="UniProtKB-KW"/>
</dbReference>
<dbReference type="Pfam" id="PF12831">
    <property type="entry name" value="FAD_oxidored"/>
    <property type="match status" value="1"/>
</dbReference>
<keyword evidence="6" id="KW-0732">Signal</keyword>
<keyword evidence="4" id="KW-0408">Iron</keyword>
<dbReference type="STRING" id="687842.ASU31_17170"/>
<sequence>MRRFLVCVFALIVLWCNAFAQPRKLEYHADIIIYGGTTAGIIAAVQAAKLGKSVLVISPDKHLGGLSSSGLGFTDTGDKSVIGGLARTFYQRVYQHYQNDSAWNWQQKAEYGNKGQGTPAIDGADRTMWIFEPHVAEQIMEDFVVENKLQVYRNEWLNRKSVLQLKNGQIISLETLSGKKFFGKMFIDASYEGDLMAAAKVSYHVGREANSTYAEQWNGVQALVFQHGHHFKSKIDPYQIAGDKSSGLLKGISADQPGVNGTADHKLQAYCYRMCLTDKPENRITFPKPDHYNPTDYELLLRVFNSGWNELFDKYDPIPNRKTDTNNHGPFSLDFIGMNYEYPEASYKKRKKIIKAHEDYQKGLMYFMANDSRMPQKIQVKLKNWGLAKDEFKDNNNWPYQLYVREARRMVSDFVMSENEVLGKKTVPNPIGMGSYSLDSHNVQRYVTEEGYVQNEGDIGVKAPRPYSIAYQSIVPKKTECINLLVPVCLSSSHIAYGSVRMEPVFMILGESAATAAALAIDSHKAVQDIDYGTLKNMLLNQKQQLTLDN</sequence>
<dbReference type="SUPFAM" id="SSF51905">
    <property type="entry name" value="FAD/NAD(P)-binding domain"/>
    <property type="match status" value="1"/>
</dbReference>
<keyword evidence="1" id="KW-0004">4Fe-4S</keyword>
<dbReference type="InterPro" id="IPR039650">
    <property type="entry name" value="HdrA-like"/>
</dbReference>
<dbReference type="GO" id="GO:0051539">
    <property type="term" value="F:4 iron, 4 sulfur cluster binding"/>
    <property type="evidence" value="ECO:0007669"/>
    <property type="project" value="UniProtKB-KW"/>
</dbReference>
<reference evidence="7 8" key="1">
    <citation type="submission" date="2015-11" db="EMBL/GenBank/DDBJ databases">
        <title>Sequence of Pedobacter ginsenosidimutans.</title>
        <authorList>
            <person name="Carson E."/>
            <person name="Keyser V."/>
            <person name="Newman J."/>
            <person name="Miller J."/>
        </authorList>
    </citation>
    <scope>NUCLEOTIDE SEQUENCE [LARGE SCALE GENOMIC DNA]</scope>
    <source>
        <strain evidence="7 8">KACC 14530</strain>
    </source>
</reference>
<comment type="caution">
    <text evidence="7">The sequence shown here is derived from an EMBL/GenBank/DDBJ whole genome shotgun (WGS) entry which is preliminary data.</text>
</comment>
<dbReference type="GO" id="GO:0016829">
    <property type="term" value="F:lyase activity"/>
    <property type="evidence" value="ECO:0007669"/>
    <property type="project" value="UniProtKB-KW"/>
</dbReference>
<feature type="signal peptide" evidence="6">
    <location>
        <begin position="1"/>
        <end position="20"/>
    </location>
</feature>
<feature type="chain" id="PRO_5006665355" evidence="6">
    <location>
        <begin position="21"/>
        <end position="550"/>
    </location>
</feature>
<evidence type="ECO:0000313" key="7">
    <source>
        <dbReference type="EMBL" id="KRT15042.1"/>
    </source>
</evidence>
<dbReference type="PANTHER" id="PTHR43498:SF1">
    <property type="entry name" value="COB--COM HETERODISULFIDE REDUCTASE IRON-SULFUR SUBUNIT A"/>
    <property type="match status" value="1"/>
</dbReference>
<dbReference type="OrthoDB" id="668499at2"/>
<evidence type="ECO:0000256" key="4">
    <source>
        <dbReference type="ARBA" id="ARBA00023004"/>
    </source>
</evidence>
<name>A0A0T5VMC4_9SPHI</name>
<dbReference type="InterPro" id="IPR036188">
    <property type="entry name" value="FAD/NAD-bd_sf"/>
</dbReference>
<evidence type="ECO:0000256" key="2">
    <source>
        <dbReference type="ARBA" id="ARBA00022723"/>
    </source>
</evidence>